<evidence type="ECO:0000313" key="2">
    <source>
        <dbReference type="Proteomes" id="UP000629420"/>
    </source>
</evidence>
<evidence type="ECO:0008006" key="3">
    <source>
        <dbReference type="Google" id="ProtNLM"/>
    </source>
</evidence>
<keyword evidence="2" id="KW-1185">Reference proteome</keyword>
<sequence length="116" mass="13968">MIAEKMILRTHPLFEIEFRRDGFNVVDNSKFNTNRFYHFDLISEIEAKIKSTNFFITAINFILFAGPKYHYYDRQQLKFKYEKEEVAIFIESCDFETLLQISEKIKSRISNLNTQH</sequence>
<gene>
    <name evidence="1" type="ORF">JK629_10380</name>
</gene>
<name>A0ABX7DSI3_9FLAO</name>
<proteinExistence type="predicted"/>
<accession>A0ABX7DSI3</accession>
<dbReference type="Proteomes" id="UP000629420">
    <property type="component" value="Chromosome"/>
</dbReference>
<organism evidence="1 2">
    <name type="scientific">Aequorivita iocasae</name>
    <dbReference type="NCBI Taxonomy" id="2803865"/>
    <lineage>
        <taxon>Bacteria</taxon>
        <taxon>Pseudomonadati</taxon>
        <taxon>Bacteroidota</taxon>
        <taxon>Flavobacteriia</taxon>
        <taxon>Flavobacteriales</taxon>
        <taxon>Flavobacteriaceae</taxon>
        <taxon>Aequorivita</taxon>
    </lineage>
</organism>
<dbReference type="EMBL" id="CP068439">
    <property type="protein sequence ID" value="QQX75739.1"/>
    <property type="molecule type" value="Genomic_DNA"/>
</dbReference>
<reference evidence="1 2" key="1">
    <citation type="submission" date="2021-01" db="EMBL/GenBank/DDBJ databases">
        <title>Aequorivita sp. strain KX20305, a bacterium isolated from the sediment collected at a cold seep field in South China Sea.</title>
        <authorList>
            <person name="Zhang H."/>
            <person name="Li C."/>
        </authorList>
    </citation>
    <scope>NUCLEOTIDE SEQUENCE [LARGE SCALE GENOMIC DNA]</scope>
    <source>
        <strain evidence="1 2">KX20305</strain>
    </source>
</reference>
<dbReference type="RefSeq" id="WP_202335553.1">
    <property type="nucleotide sequence ID" value="NZ_CP068439.1"/>
</dbReference>
<protein>
    <recommendedName>
        <fullName evidence="3">DUF3137 domain-containing protein</fullName>
    </recommendedName>
</protein>
<evidence type="ECO:0000313" key="1">
    <source>
        <dbReference type="EMBL" id="QQX75739.1"/>
    </source>
</evidence>